<comment type="caution">
    <text evidence="1">The sequence shown here is derived from an EMBL/GenBank/DDBJ whole genome shotgun (WGS) entry which is preliminary data.</text>
</comment>
<dbReference type="InterPro" id="IPR036457">
    <property type="entry name" value="PPM-type-like_dom_sf"/>
</dbReference>
<dbReference type="RefSeq" id="WP_275809244.1">
    <property type="nucleotide sequence ID" value="NZ_BAAANM010000012.1"/>
</dbReference>
<evidence type="ECO:0008006" key="3">
    <source>
        <dbReference type="Google" id="ProtNLM"/>
    </source>
</evidence>
<reference evidence="1 2" key="1">
    <citation type="submission" date="2023-03" db="EMBL/GenBank/DDBJ databases">
        <title>Draft genome sequence of type strain Streptomyces ferralitis JCM 14344.</title>
        <authorList>
            <person name="Klaysubun C."/>
            <person name="Duangmal K."/>
        </authorList>
    </citation>
    <scope>NUCLEOTIDE SEQUENCE [LARGE SCALE GENOMIC DNA]</scope>
    <source>
        <strain evidence="1 2">JCM 14344</strain>
    </source>
</reference>
<sequence>MFKEGRFTDFVIRATAAGVPAPEALRRLLRAVLDHQRGRPDDDATILLFEWHPRSAAGGGTF</sequence>
<gene>
    <name evidence="1" type="ORF">P2L57_05260</name>
</gene>
<dbReference type="Proteomes" id="UP001220022">
    <property type="component" value="Unassembled WGS sequence"/>
</dbReference>
<protein>
    <recommendedName>
        <fullName evidence="3">PPM-type phosphatase domain-containing protein</fullName>
    </recommendedName>
</protein>
<organism evidence="1 2">
    <name type="scientific">Streptantibioticus ferralitis</name>
    <dbReference type="NCBI Taxonomy" id="236510"/>
    <lineage>
        <taxon>Bacteria</taxon>
        <taxon>Bacillati</taxon>
        <taxon>Actinomycetota</taxon>
        <taxon>Actinomycetes</taxon>
        <taxon>Kitasatosporales</taxon>
        <taxon>Streptomycetaceae</taxon>
        <taxon>Streptantibioticus</taxon>
    </lineage>
</organism>
<accession>A0ABT5YUE8</accession>
<name>A0ABT5YUE8_9ACTN</name>
<keyword evidence="2" id="KW-1185">Reference proteome</keyword>
<proteinExistence type="predicted"/>
<dbReference type="EMBL" id="JARHTQ010000002">
    <property type="protein sequence ID" value="MDF2255155.1"/>
    <property type="molecule type" value="Genomic_DNA"/>
</dbReference>
<dbReference type="Gene3D" id="3.60.40.10">
    <property type="entry name" value="PPM-type phosphatase domain"/>
    <property type="match status" value="1"/>
</dbReference>
<evidence type="ECO:0000313" key="1">
    <source>
        <dbReference type="EMBL" id="MDF2255155.1"/>
    </source>
</evidence>
<evidence type="ECO:0000313" key="2">
    <source>
        <dbReference type="Proteomes" id="UP001220022"/>
    </source>
</evidence>